<evidence type="ECO:0000256" key="2">
    <source>
        <dbReference type="ARBA" id="ARBA00004448"/>
    </source>
</evidence>
<name>A0A9Q0S056_9DIPT</name>
<dbReference type="GO" id="GO:0005743">
    <property type="term" value="C:mitochondrial inner membrane"/>
    <property type="evidence" value="ECO:0007669"/>
    <property type="project" value="UniProtKB-SubCell"/>
</dbReference>
<protein>
    <submittedName>
        <fullName evidence="9">Transmembrane protein 11 like, mitochondrial</fullName>
    </submittedName>
</protein>
<keyword evidence="7" id="KW-0496">Mitochondrion</keyword>
<keyword evidence="4 9" id="KW-0812">Transmembrane</keyword>
<comment type="function">
    <text evidence="1">Plays a role in mitochondrial morphogenesis.</text>
</comment>
<evidence type="ECO:0000256" key="8">
    <source>
        <dbReference type="ARBA" id="ARBA00023136"/>
    </source>
</evidence>
<keyword evidence="10" id="KW-1185">Reference proteome</keyword>
<comment type="caution">
    <text evidence="9">The sequence shown here is derived from an EMBL/GenBank/DDBJ whole genome shotgun (WGS) entry which is preliminary data.</text>
</comment>
<evidence type="ECO:0000256" key="3">
    <source>
        <dbReference type="ARBA" id="ARBA00006060"/>
    </source>
</evidence>
<dbReference type="Proteomes" id="UP001151699">
    <property type="component" value="Chromosome B"/>
</dbReference>
<keyword evidence="6" id="KW-1133">Transmembrane helix</keyword>
<evidence type="ECO:0000256" key="7">
    <source>
        <dbReference type="ARBA" id="ARBA00023128"/>
    </source>
</evidence>
<dbReference type="InterPro" id="IPR026120">
    <property type="entry name" value="TMEM11"/>
</dbReference>
<dbReference type="Pfam" id="PF14972">
    <property type="entry name" value="Mito_morph_reg"/>
    <property type="match status" value="1"/>
</dbReference>
<dbReference type="PANTHER" id="PTHR15099">
    <property type="entry name" value="PROTEIN PM1"/>
    <property type="match status" value="1"/>
</dbReference>
<reference evidence="9" key="1">
    <citation type="submission" date="2022-07" db="EMBL/GenBank/DDBJ databases">
        <authorList>
            <person name="Trinca V."/>
            <person name="Uliana J.V.C."/>
            <person name="Torres T.T."/>
            <person name="Ward R.J."/>
            <person name="Monesi N."/>
        </authorList>
    </citation>
    <scope>NUCLEOTIDE SEQUENCE</scope>
    <source>
        <strain evidence="9">HSMRA1968</strain>
        <tissue evidence="9">Whole embryos</tissue>
    </source>
</reference>
<evidence type="ECO:0000313" key="10">
    <source>
        <dbReference type="Proteomes" id="UP001151699"/>
    </source>
</evidence>
<dbReference type="OrthoDB" id="9970856at2759"/>
<comment type="subcellular location">
    <subcellularLocation>
        <location evidence="2">Mitochondrion inner membrane</location>
        <topology evidence="2">Multi-pass membrane protein</topology>
    </subcellularLocation>
</comment>
<dbReference type="AlphaFoldDB" id="A0A9Q0S056"/>
<proteinExistence type="inferred from homology"/>
<keyword evidence="8" id="KW-0472">Membrane</keyword>
<evidence type="ECO:0000256" key="1">
    <source>
        <dbReference type="ARBA" id="ARBA00002812"/>
    </source>
</evidence>
<keyword evidence="5" id="KW-0999">Mitochondrion inner membrane</keyword>
<gene>
    <name evidence="9" type="primary">Pmi</name>
    <name evidence="9" type="ORF">Bhyg_05578</name>
</gene>
<accession>A0A9Q0S056</accession>
<organism evidence="9 10">
    <name type="scientific">Pseudolycoriella hygida</name>
    <dbReference type="NCBI Taxonomy" id="35572"/>
    <lineage>
        <taxon>Eukaryota</taxon>
        <taxon>Metazoa</taxon>
        <taxon>Ecdysozoa</taxon>
        <taxon>Arthropoda</taxon>
        <taxon>Hexapoda</taxon>
        <taxon>Insecta</taxon>
        <taxon>Pterygota</taxon>
        <taxon>Neoptera</taxon>
        <taxon>Endopterygota</taxon>
        <taxon>Diptera</taxon>
        <taxon>Nematocera</taxon>
        <taxon>Sciaroidea</taxon>
        <taxon>Sciaridae</taxon>
        <taxon>Pseudolycoriella</taxon>
    </lineage>
</organism>
<dbReference type="PANTHER" id="PTHR15099:SF2">
    <property type="entry name" value="TRANSMEMBRANE PROTEIN 11, MITOCHONDRIAL"/>
    <property type="match status" value="1"/>
</dbReference>
<comment type="similarity">
    <text evidence="3">Belongs to the TMEM11 family.</text>
</comment>
<evidence type="ECO:0000256" key="5">
    <source>
        <dbReference type="ARBA" id="ARBA00022792"/>
    </source>
</evidence>
<dbReference type="GO" id="GO:0007007">
    <property type="term" value="P:inner mitochondrial membrane organization"/>
    <property type="evidence" value="ECO:0007669"/>
    <property type="project" value="TreeGrafter"/>
</dbReference>
<dbReference type="EMBL" id="WJQU01000002">
    <property type="protein sequence ID" value="KAJ6640647.1"/>
    <property type="molecule type" value="Genomic_DNA"/>
</dbReference>
<evidence type="ECO:0000313" key="9">
    <source>
        <dbReference type="EMBL" id="KAJ6640647.1"/>
    </source>
</evidence>
<evidence type="ECO:0000256" key="6">
    <source>
        <dbReference type="ARBA" id="ARBA00022989"/>
    </source>
</evidence>
<evidence type="ECO:0000256" key="4">
    <source>
        <dbReference type="ARBA" id="ARBA00022692"/>
    </source>
</evidence>
<sequence length="178" mass="19819">MSLNKPLSPIDELKSPTTHIIQEIYEVQNAHEAFEAELEKALVARINYIIVEPARLGDETARWITVGNCLHKTAVVTGLASIVSLSLWPDRLAICGAPLCAISVFCTGLYTVSWNYDPCCQYQVERDSKKLSKVPNLSNFSSPVVLVFSSNNKTKYLHRSITLLSAAFCAWKIFEALK</sequence>